<dbReference type="PRINTS" id="PR00081">
    <property type="entry name" value="GDHRDH"/>
</dbReference>
<dbReference type="PANTHER" id="PTHR48107">
    <property type="entry name" value="NADPH-DEPENDENT ALDEHYDE REDUCTASE-LIKE PROTEIN, CHLOROPLASTIC-RELATED"/>
    <property type="match status" value="1"/>
</dbReference>
<evidence type="ECO:0000256" key="1">
    <source>
        <dbReference type="ARBA" id="ARBA00006484"/>
    </source>
</evidence>
<dbReference type="InterPro" id="IPR036291">
    <property type="entry name" value="NAD(P)-bd_dom_sf"/>
</dbReference>
<gene>
    <name evidence="3" type="ORF">FPE_LOCUS24258</name>
</gene>
<protein>
    <submittedName>
        <fullName evidence="3">Uncharacterized protein</fullName>
    </submittedName>
</protein>
<name>A0AAD1ZW61_9LAMI</name>
<evidence type="ECO:0000313" key="4">
    <source>
        <dbReference type="Proteomes" id="UP000834106"/>
    </source>
</evidence>
<dbReference type="AlphaFoldDB" id="A0AAD1ZW61"/>
<reference evidence="3" key="1">
    <citation type="submission" date="2023-05" db="EMBL/GenBank/DDBJ databases">
        <authorList>
            <person name="Huff M."/>
        </authorList>
    </citation>
    <scope>NUCLEOTIDE SEQUENCE</scope>
</reference>
<proteinExistence type="inferred from homology"/>
<sequence>MQGKVAQITRSLSGIGQAVCYYFAQEGATIAFTYVKGEEEEDAQDTLPKIKELKTDEGPRAIEEITEDGRLVRMHAPKHGKEGSSIINTTSVQAYPGSPSSLEYQSTKGAIVAFTGGLVTTLGSVTPMDRAAQPHEIATSYVFLASQDSSYYAVQVLYPNGGMIVNG</sequence>
<accession>A0AAD1ZW61</accession>
<evidence type="ECO:0000313" key="3">
    <source>
        <dbReference type="EMBL" id="CAI9776828.1"/>
    </source>
</evidence>
<dbReference type="SUPFAM" id="SSF51735">
    <property type="entry name" value="NAD(P)-binding Rossmann-fold domains"/>
    <property type="match status" value="1"/>
</dbReference>
<keyword evidence="4" id="KW-1185">Reference proteome</keyword>
<organism evidence="3 4">
    <name type="scientific">Fraxinus pennsylvanica</name>
    <dbReference type="NCBI Taxonomy" id="56036"/>
    <lineage>
        <taxon>Eukaryota</taxon>
        <taxon>Viridiplantae</taxon>
        <taxon>Streptophyta</taxon>
        <taxon>Embryophyta</taxon>
        <taxon>Tracheophyta</taxon>
        <taxon>Spermatophyta</taxon>
        <taxon>Magnoliopsida</taxon>
        <taxon>eudicotyledons</taxon>
        <taxon>Gunneridae</taxon>
        <taxon>Pentapetalae</taxon>
        <taxon>asterids</taxon>
        <taxon>lamiids</taxon>
        <taxon>Lamiales</taxon>
        <taxon>Oleaceae</taxon>
        <taxon>Oleeae</taxon>
        <taxon>Fraxinus</taxon>
    </lineage>
</organism>
<dbReference type="PANTHER" id="PTHR48107:SF16">
    <property type="entry name" value="NADPH-DEPENDENT ALDEHYDE REDUCTASE 1, CHLOROPLASTIC"/>
    <property type="match status" value="1"/>
</dbReference>
<dbReference type="Gene3D" id="3.40.50.720">
    <property type="entry name" value="NAD(P)-binding Rossmann-like Domain"/>
    <property type="match status" value="2"/>
</dbReference>
<evidence type="ECO:0000256" key="2">
    <source>
        <dbReference type="ARBA" id="ARBA00023002"/>
    </source>
</evidence>
<dbReference type="Proteomes" id="UP000834106">
    <property type="component" value="Chromosome 15"/>
</dbReference>
<keyword evidence="2" id="KW-0560">Oxidoreductase</keyword>
<dbReference type="InterPro" id="IPR002347">
    <property type="entry name" value="SDR_fam"/>
</dbReference>
<comment type="similarity">
    <text evidence="1">Belongs to the short-chain dehydrogenases/reductases (SDR) family.</text>
</comment>
<dbReference type="GO" id="GO:0016614">
    <property type="term" value="F:oxidoreductase activity, acting on CH-OH group of donors"/>
    <property type="evidence" value="ECO:0007669"/>
    <property type="project" value="UniProtKB-ARBA"/>
</dbReference>
<dbReference type="EMBL" id="OU503050">
    <property type="protein sequence ID" value="CAI9776828.1"/>
    <property type="molecule type" value="Genomic_DNA"/>
</dbReference>